<dbReference type="GO" id="GO:0046983">
    <property type="term" value="F:protein dimerization activity"/>
    <property type="evidence" value="ECO:0007669"/>
    <property type="project" value="InterPro"/>
</dbReference>
<keyword evidence="7" id="KW-1185">Reference proteome</keyword>
<dbReference type="Pfam" id="PF00010">
    <property type="entry name" value="HLH"/>
    <property type="match status" value="1"/>
</dbReference>
<dbReference type="SUPFAM" id="SSF47459">
    <property type="entry name" value="HLH, helix-loop-helix DNA-binding domain"/>
    <property type="match status" value="1"/>
</dbReference>
<feature type="domain" description="BHLH" evidence="6">
    <location>
        <begin position="59"/>
        <end position="116"/>
    </location>
</feature>
<dbReference type="SMART" id="SM00353">
    <property type="entry name" value="HLH"/>
    <property type="match status" value="1"/>
</dbReference>
<name>A0A8B7N171_HYAAZ</name>
<protein>
    <submittedName>
        <fullName evidence="8">Protein deadpan-like</fullName>
    </submittedName>
</protein>
<evidence type="ECO:0000256" key="5">
    <source>
        <dbReference type="SAM" id="MobiDB-lite"/>
    </source>
</evidence>
<keyword evidence="4" id="KW-0539">Nucleus</keyword>
<dbReference type="CDD" id="cd11410">
    <property type="entry name" value="bHLH_O_HES"/>
    <property type="match status" value="1"/>
</dbReference>
<dbReference type="InterPro" id="IPR036638">
    <property type="entry name" value="HLH_DNA-bd_sf"/>
</dbReference>
<dbReference type="Proteomes" id="UP000694843">
    <property type="component" value="Unplaced"/>
</dbReference>
<keyword evidence="3" id="KW-0804">Transcription</keyword>
<evidence type="ECO:0000313" key="8">
    <source>
        <dbReference type="RefSeq" id="XP_018007581.1"/>
    </source>
</evidence>
<evidence type="ECO:0000259" key="6">
    <source>
        <dbReference type="PROSITE" id="PS50888"/>
    </source>
</evidence>
<dbReference type="GO" id="GO:0005634">
    <property type="term" value="C:nucleus"/>
    <property type="evidence" value="ECO:0007669"/>
    <property type="project" value="UniProtKB-SubCell"/>
</dbReference>
<dbReference type="OrthoDB" id="6085656at2759"/>
<evidence type="ECO:0000256" key="1">
    <source>
        <dbReference type="ARBA" id="ARBA00004123"/>
    </source>
</evidence>
<accession>A0A8B7N171</accession>
<evidence type="ECO:0000313" key="7">
    <source>
        <dbReference type="Proteomes" id="UP000694843"/>
    </source>
</evidence>
<dbReference type="Gene3D" id="4.10.280.10">
    <property type="entry name" value="Helix-loop-helix DNA-binding domain"/>
    <property type="match status" value="1"/>
</dbReference>
<dbReference type="RefSeq" id="XP_018007581.1">
    <property type="nucleotide sequence ID" value="XM_018152092.2"/>
</dbReference>
<dbReference type="PROSITE" id="PS50888">
    <property type="entry name" value="BHLH"/>
    <property type="match status" value="1"/>
</dbReference>
<comment type="subcellular location">
    <subcellularLocation>
        <location evidence="1">Nucleus</location>
    </subcellularLocation>
</comment>
<organism evidence="7 8">
    <name type="scientific">Hyalella azteca</name>
    <name type="common">Amphipod</name>
    <dbReference type="NCBI Taxonomy" id="294128"/>
    <lineage>
        <taxon>Eukaryota</taxon>
        <taxon>Metazoa</taxon>
        <taxon>Ecdysozoa</taxon>
        <taxon>Arthropoda</taxon>
        <taxon>Crustacea</taxon>
        <taxon>Multicrustacea</taxon>
        <taxon>Malacostraca</taxon>
        <taxon>Eumalacostraca</taxon>
        <taxon>Peracarida</taxon>
        <taxon>Amphipoda</taxon>
        <taxon>Senticaudata</taxon>
        <taxon>Talitrida</taxon>
        <taxon>Talitroidea</taxon>
        <taxon>Hyalellidae</taxon>
        <taxon>Hyalella</taxon>
    </lineage>
</organism>
<feature type="compositionally biased region" description="Polar residues" evidence="5">
    <location>
        <begin position="342"/>
        <end position="352"/>
    </location>
</feature>
<proteinExistence type="predicted"/>
<evidence type="ECO:0000256" key="3">
    <source>
        <dbReference type="ARBA" id="ARBA00023163"/>
    </source>
</evidence>
<dbReference type="PANTHER" id="PTHR10985">
    <property type="entry name" value="BASIC HELIX-LOOP-HELIX TRANSCRIPTION FACTOR, HES-RELATED"/>
    <property type="match status" value="1"/>
</dbReference>
<dbReference type="KEGG" id="hazt:108665347"/>
<evidence type="ECO:0000256" key="4">
    <source>
        <dbReference type="ARBA" id="ARBA00023242"/>
    </source>
</evidence>
<sequence length="466" mass="50827">MSSAIQEETVSESSKVLAFADSSVTMTADSGTDCRTDSRVKCEADLYGDEDKKREAIVKKMRSKPQTERRRRQRINECVALLKQLVLEAMGKDPSQYTKLEKADVLDMAVRYVQTLRQQQPGAVSSQEFKNSSSTSSSSQSFDSYVNGASFQPSTLSCSFAPKDSFISDSLGESLPENTPTSLQYRAGFSHCSSEIGIFLRMLKNIPHDLPDKVASHLNNLLMKIQTENEVSQFCSKDDTNQFTGLSPTIQPILLLLSPVPATIPTFQIVGQPQGSALISATNLTSFNSTFTVNSLVDSAQSRVDSSGASPNNSASWVPPQNEAIMNDSAACNSPCISIKSDQSSPSYLNSSDDTDLTLEEVPTRRSDESFSSGDSIESQLEKMHSVSLGAGSCSPITASFEQSTLDATERKSCGHCHGPVGTSVNLRMRDQLLCSSGSVQQQEAIKNFHSRDLQPEMSSMWRPWH</sequence>
<dbReference type="GeneID" id="108665347"/>
<dbReference type="AlphaFoldDB" id="A0A8B7N171"/>
<feature type="region of interest" description="Disordered" evidence="5">
    <location>
        <begin position="342"/>
        <end position="377"/>
    </location>
</feature>
<dbReference type="InterPro" id="IPR011598">
    <property type="entry name" value="bHLH_dom"/>
</dbReference>
<keyword evidence="2" id="KW-0805">Transcription regulation</keyword>
<evidence type="ECO:0000256" key="2">
    <source>
        <dbReference type="ARBA" id="ARBA00023015"/>
    </source>
</evidence>
<dbReference type="InterPro" id="IPR050370">
    <property type="entry name" value="HES_HEY"/>
</dbReference>
<reference evidence="8" key="1">
    <citation type="submission" date="2025-08" db="UniProtKB">
        <authorList>
            <consortium name="RefSeq"/>
        </authorList>
    </citation>
    <scope>IDENTIFICATION</scope>
    <source>
        <tissue evidence="8">Whole organism</tissue>
    </source>
</reference>
<gene>
    <name evidence="8" type="primary">LOC108665347</name>
</gene>